<dbReference type="SUPFAM" id="SSF51069">
    <property type="entry name" value="Carbonic anhydrase"/>
    <property type="match status" value="2"/>
</dbReference>
<feature type="domain" description="Alpha-carbonic anhydrase" evidence="14">
    <location>
        <begin position="248"/>
        <end position="478"/>
    </location>
</feature>
<evidence type="ECO:0000256" key="13">
    <source>
        <dbReference type="RuleBase" id="RU367011"/>
    </source>
</evidence>
<evidence type="ECO:0000256" key="6">
    <source>
        <dbReference type="ARBA" id="ARBA00022640"/>
    </source>
</evidence>
<dbReference type="InterPro" id="IPR018338">
    <property type="entry name" value="Carbonic_anhydrase_a-class_CS"/>
</dbReference>
<dbReference type="AlphaFoldDB" id="A0A178V4Q8"/>
<evidence type="ECO:0000256" key="1">
    <source>
        <dbReference type="ARBA" id="ARBA00001947"/>
    </source>
</evidence>
<dbReference type="InterPro" id="IPR036398">
    <property type="entry name" value="CA_dom_sf"/>
</dbReference>
<dbReference type="PROSITE" id="PS00162">
    <property type="entry name" value="ALPHA_CA_1"/>
    <property type="match status" value="2"/>
</dbReference>
<dbReference type="InterPro" id="IPR023561">
    <property type="entry name" value="Carbonic_anhydrase_a-class"/>
</dbReference>
<evidence type="ECO:0000256" key="9">
    <source>
        <dbReference type="ARBA" id="ARBA00022833"/>
    </source>
</evidence>
<evidence type="ECO:0000256" key="7">
    <source>
        <dbReference type="ARBA" id="ARBA00022723"/>
    </source>
</evidence>
<evidence type="ECO:0000256" key="3">
    <source>
        <dbReference type="ARBA" id="ARBA00004470"/>
    </source>
</evidence>
<keyword evidence="8 13" id="KW-0732">Signal</keyword>
<dbReference type="InterPro" id="IPR001148">
    <property type="entry name" value="CA_dom"/>
</dbReference>
<dbReference type="ExpressionAtlas" id="A0A178V4Q8">
    <property type="expression patterns" value="baseline and differential"/>
</dbReference>
<feature type="chain" id="PRO_5025092689" description="Carbonic anhydrase" evidence="13">
    <location>
        <begin position="27"/>
        <end position="478"/>
    </location>
</feature>
<comment type="similarity">
    <text evidence="4">Belongs to the alpha-class carbonic anhydrase family.</text>
</comment>
<evidence type="ECO:0000256" key="8">
    <source>
        <dbReference type="ARBA" id="ARBA00022729"/>
    </source>
</evidence>
<dbReference type="EC" id="4.2.1.1" evidence="5 13"/>
<dbReference type="FunFam" id="3.10.200.10:FF:000007">
    <property type="entry name" value="Alpha carbonic anhydrase 3"/>
    <property type="match status" value="2"/>
</dbReference>
<evidence type="ECO:0000313" key="15">
    <source>
        <dbReference type="EMBL" id="OAP01209.1"/>
    </source>
</evidence>
<dbReference type="GO" id="GO:0009570">
    <property type="term" value="C:chloroplast stroma"/>
    <property type="evidence" value="ECO:0007669"/>
    <property type="project" value="UniProtKB-SubCell"/>
</dbReference>
<comment type="similarity">
    <text evidence="13">Belongs to the alpha-carbonic anhydrase family.</text>
</comment>
<evidence type="ECO:0000259" key="14">
    <source>
        <dbReference type="PROSITE" id="PS51144"/>
    </source>
</evidence>
<proteinExistence type="inferred from homology"/>
<dbReference type="GO" id="GO:0004089">
    <property type="term" value="F:carbonate dehydratase activity"/>
    <property type="evidence" value="ECO:0007669"/>
    <property type="project" value="UniProtKB-UniRule"/>
</dbReference>
<evidence type="ECO:0000256" key="5">
    <source>
        <dbReference type="ARBA" id="ARBA00012925"/>
    </source>
</evidence>
<feature type="signal peptide" evidence="13">
    <location>
        <begin position="1"/>
        <end position="26"/>
    </location>
</feature>
<dbReference type="GO" id="GO:0008270">
    <property type="term" value="F:zinc ion binding"/>
    <property type="evidence" value="ECO:0007669"/>
    <property type="project" value="UniProtKB-UniRule"/>
</dbReference>
<evidence type="ECO:0000256" key="12">
    <source>
        <dbReference type="ARBA" id="ARBA00048348"/>
    </source>
</evidence>
<keyword evidence="9 13" id="KW-0862">Zinc</keyword>
<gene>
    <name evidence="15" type="ordered locus">AXX17_At4g24320</name>
</gene>
<dbReference type="InterPro" id="IPR041891">
    <property type="entry name" value="Alpha_CA_prokaryot-like"/>
</dbReference>
<comment type="caution">
    <text evidence="15">The sequence shown here is derived from an EMBL/GenBank/DDBJ whole genome shotgun (WGS) entry which is preliminary data.</text>
</comment>
<comment type="cofactor">
    <cofactor evidence="1 13">
        <name>Zn(2+)</name>
        <dbReference type="ChEBI" id="CHEBI:29105"/>
    </cofactor>
</comment>
<accession>A0A178V4Q8</accession>
<name>A0A178V4Q8_ARATH</name>
<organism evidence="15 16">
    <name type="scientific">Arabidopsis thaliana</name>
    <name type="common">Mouse-ear cress</name>
    <dbReference type="NCBI Taxonomy" id="3702"/>
    <lineage>
        <taxon>Eukaryota</taxon>
        <taxon>Viridiplantae</taxon>
        <taxon>Streptophyta</taxon>
        <taxon>Embryophyta</taxon>
        <taxon>Tracheophyta</taxon>
        <taxon>Spermatophyta</taxon>
        <taxon>Magnoliopsida</taxon>
        <taxon>eudicotyledons</taxon>
        <taxon>Gunneridae</taxon>
        <taxon>Pentapetalae</taxon>
        <taxon>rosids</taxon>
        <taxon>malvids</taxon>
        <taxon>Brassicales</taxon>
        <taxon>Brassicaceae</taxon>
        <taxon>Camelineae</taxon>
        <taxon>Arabidopsis</taxon>
    </lineage>
</organism>
<reference evidence="16" key="1">
    <citation type="journal article" date="2016" name="Proc. Natl. Acad. Sci. U.S.A.">
        <title>Chromosome-level assembly of Arabidopsis thaliana Ler reveals the extent of translocation and inversion polymorphisms.</title>
        <authorList>
            <person name="Zapata L."/>
            <person name="Ding J."/>
            <person name="Willing E.M."/>
            <person name="Hartwig B."/>
            <person name="Bezdan D."/>
            <person name="Jiao W.B."/>
            <person name="Patel V."/>
            <person name="Velikkakam James G."/>
            <person name="Koornneef M."/>
            <person name="Ossowski S."/>
            <person name="Schneeberger K."/>
        </authorList>
    </citation>
    <scope>NUCLEOTIDE SEQUENCE [LARGE SCALE GENOMIC DNA]</scope>
    <source>
        <strain evidence="16">cv. Landsberg erecta</strain>
    </source>
</reference>
<dbReference type="EMBL" id="LUHQ01000004">
    <property type="protein sequence ID" value="OAP01209.1"/>
    <property type="molecule type" value="Genomic_DNA"/>
</dbReference>
<evidence type="ECO:0000256" key="11">
    <source>
        <dbReference type="ARBA" id="ARBA00023239"/>
    </source>
</evidence>
<dbReference type="PANTHER" id="PTHR18952">
    <property type="entry name" value="CARBONIC ANHYDRASE"/>
    <property type="match status" value="1"/>
</dbReference>
<dbReference type="SMART" id="SM01057">
    <property type="entry name" value="Carb_anhydrase"/>
    <property type="match status" value="2"/>
</dbReference>
<evidence type="ECO:0000256" key="4">
    <source>
        <dbReference type="ARBA" id="ARBA00006365"/>
    </source>
</evidence>
<evidence type="ECO:0000256" key="10">
    <source>
        <dbReference type="ARBA" id="ARBA00023180"/>
    </source>
</evidence>
<dbReference type="Proteomes" id="UP000078284">
    <property type="component" value="Chromosome 4"/>
</dbReference>
<evidence type="ECO:0000313" key="16">
    <source>
        <dbReference type="Proteomes" id="UP000078284"/>
    </source>
</evidence>
<keyword evidence="11 13" id="KW-0456">Lyase</keyword>
<comment type="catalytic activity">
    <reaction evidence="12 13">
        <text>hydrogencarbonate + H(+) = CO2 + H2O</text>
        <dbReference type="Rhea" id="RHEA:10748"/>
        <dbReference type="ChEBI" id="CHEBI:15377"/>
        <dbReference type="ChEBI" id="CHEBI:15378"/>
        <dbReference type="ChEBI" id="CHEBI:16526"/>
        <dbReference type="ChEBI" id="CHEBI:17544"/>
        <dbReference type="EC" id="4.2.1.1"/>
    </reaction>
</comment>
<keyword evidence="6" id="KW-0934">Plastid</keyword>
<evidence type="ECO:0000256" key="2">
    <source>
        <dbReference type="ARBA" id="ARBA00002904"/>
    </source>
</evidence>
<dbReference type="PANTHER" id="PTHR18952:SF271">
    <property type="entry name" value="ALPHA CARBONIC ANHYDRASE 4-RELATED"/>
    <property type="match status" value="1"/>
</dbReference>
<comment type="function">
    <text evidence="2 13">Reversible hydration of carbon dioxide.</text>
</comment>
<dbReference type="Gene3D" id="3.10.200.10">
    <property type="entry name" value="Alpha carbonic anhydrase"/>
    <property type="match status" value="2"/>
</dbReference>
<protein>
    <recommendedName>
        <fullName evidence="5 13">Carbonic anhydrase</fullName>
        <ecNumber evidence="5 13">4.2.1.1</ecNumber>
    </recommendedName>
</protein>
<keyword evidence="10" id="KW-0325">Glycoprotein</keyword>
<comment type="subcellular location">
    <subcellularLocation>
        <location evidence="3">Plastid</location>
        <location evidence="3">Chloroplast stroma</location>
    </subcellularLocation>
</comment>
<sequence length="478" mass="54326">MDTNAKTIFFMAMFFIYLSFPNISHAHSEVDDETPFTYEQKTEKGPEGWGKINPHWKVCNTGRYQSPIDLTNERVSLIHDQAWTRQYKPAPAVITNRGHDIMVSWKGDAGKMTIRKTDFNLVQCHWHSPSEHTVNGTRYDLELHMVHTSARGRTAVIGVLYKLGEPNEFLTKLLNGIKAVGNKEINLGMIDPREIRFQTRKFYRYIGSLTVPPCTEGVIWTVVKRVNTISMEQITALRQAVDDVSNKPLFTYKQKTEKGPAEWGKLDPQWKVCSTGKIQSPIDLTDERVSLIHDQALSKHYKPASAVIQSRGHDVMVSWKGDGGKITIHQTDYKLVQCHWHSPSEHTINGTSYDLELHMVHTSASGKTTVVGVLYKLGEPDEFLTKILNGIKGVGKKEIDLGIVDPRDIRFETNNFYRYIGSLTIPPCTEGVIWTVQKRVNTISKEQITALREAVDDGFEINSRPVQDPHGRSVWFHD</sequence>
<dbReference type="CDD" id="cd03124">
    <property type="entry name" value="alpha_CA_prokaryotic_like"/>
    <property type="match status" value="2"/>
</dbReference>
<dbReference type="Pfam" id="PF00194">
    <property type="entry name" value="Carb_anhydrase"/>
    <property type="match status" value="2"/>
</dbReference>
<dbReference type="PROSITE" id="PS51144">
    <property type="entry name" value="ALPHA_CA_2"/>
    <property type="match status" value="2"/>
</dbReference>
<keyword evidence="7 13" id="KW-0479">Metal-binding</keyword>
<feature type="domain" description="Alpha-carbonic anhydrase" evidence="14">
    <location>
        <begin position="34"/>
        <end position="239"/>
    </location>
</feature>